<sequence>MAMTMTGRVLLVCALCVL</sequence>
<keyword evidence="2" id="KW-1185">Reference proteome</keyword>
<reference evidence="1 2" key="1">
    <citation type="journal article" date="2005" name="Science">
        <title>The genome sequence of Trypanosoma cruzi, etiologic agent of Chagas disease.</title>
        <authorList>
            <person name="El-Sayed N.M."/>
            <person name="Myler P.J."/>
            <person name="Bartholomeu D.C."/>
            <person name="Nilsson D."/>
            <person name="Aggarwal G."/>
            <person name="Tran A.N."/>
            <person name="Ghedin E."/>
            <person name="Worthey E.A."/>
            <person name="Delcher A.L."/>
            <person name="Blandin G."/>
            <person name="Westenberger S.J."/>
            <person name="Caler E."/>
            <person name="Cerqueira G.C."/>
            <person name="Branche C."/>
            <person name="Haas B."/>
            <person name="Anupama A."/>
            <person name="Arner E."/>
            <person name="Aslund L."/>
            <person name="Attipoe P."/>
            <person name="Bontempi E."/>
            <person name="Bringaud F."/>
            <person name="Burton P."/>
            <person name="Cadag E."/>
            <person name="Campbell D.A."/>
            <person name="Carrington M."/>
            <person name="Crabtree J."/>
            <person name="Darban H."/>
            <person name="da Silveira J.F."/>
            <person name="de Jong P."/>
            <person name="Edwards K."/>
            <person name="Englund P.T."/>
            <person name="Fazelina G."/>
            <person name="Feldblyum T."/>
            <person name="Ferella M."/>
            <person name="Frasch A.C."/>
            <person name="Gull K."/>
            <person name="Horn D."/>
            <person name="Hou L."/>
            <person name="Huang Y."/>
            <person name="Kindlund E."/>
            <person name="Klingbeil M."/>
            <person name="Kluge S."/>
            <person name="Koo H."/>
            <person name="Lacerda D."/>
            <person name="Levin M.J."/>
            <person name="Lorenzi H."/>
            <person name="Louie T."/>
            <person name="Machado C.R."/>
            <person name="McCulloch R."/>
            <person name="McKenna A."/>
            <person name="Mizuno Y."/>
            <person name="Mottram J.C."/>
            <person name="Nelson S."/>
            <person name="Ochaya S."/>
            <person name="Osoegawa K."/>
            <person name="Pai G."/>
            <person name="Parsons M."/>
            <person name="Pentony M."/>
            <person name="Pettersson U."/>
            <person name="Pop M."/>
            <person name="Ramirez J.L."/>
            <person name="Rinta J."/>
            <person name="Robertson L."/>
            <person name="Salzberg S.L."/>
            <person name="Sanchez D.O."/>
            <person name="Seyler A."/>
            <person name="Sharma R."/>
            <person name="Shetty J."/>
            <person name="Simpson A.J."/>
            <person name="Sisk E."/>
            <person name="Tammi M.T."/>
            <person name="Tarleton R."/>
            <person name="Teixeira S."/>
            <person name="Van Aken S."/>
            <person name="Vogt C."/>
            <person name="Ward P.N."/>
            <person name="Wickstead B."/>
            <person name="Wortman J."/>
            <person name="White O."/>
            <person name="Fraser C.M."/>
            <person name="Stuart K.D."/>
            <person name="Andersson B."/>
        </authorList>
    </citation>
    <scope>NUCLEOTIDE SEQUENCE [LARGE SCALE GENOMIC DNA]</scope>
    <source>
        <strain evidence="1 2">CL Brener</strain>
    </source>
</reference>
<proteinExistence type="predicted"/>
<dbReference type="RefSeq" id="XP_810768.1">
    <property type="nucleotide sequence ID" value="XM_805675.1"/>
</dbReference>
<accession>Q4D8R1</accession>
<dbReference type="InParanoid" id="Q4D8R1"/>
<dbReference type="KEGG" id="tcr:510391.50"/>
<dbReference type="PaxDb" id="353153-Q4D8R1"/>
<evidence type="ECO:0000313" key="1">
    <source>
        <dbReference type="EMBL" id="EAN88917.1"/>
    </source>
</evidence>
<comment type="caution">
    <text evidence="1">The sequence shown here is derived from an EMBL/GenBank/DDBJ whole genome shotgun (WGS) entry which is preliminary data.</text>
</comment>
<dbReference type="EMBL" id="AAHK01000811">
    <property type="protein sequence ID" value="EAN88917.1"/>
    <property type="molecule type" value="Genomic_DNA"/>
</dbReference>
<gene>
    <name evidence="1" type="ORF">Tc00.1047053510391.50</name>
</gene>
<evidence type="ECO:0000313" key="2">
    <source>
        <dbReference type="Proteomes" id="UP000002296"/>
    </source>
</evidence>
<name>Q4D8R1_TRYCC</name>
<organism evidence="1 2">
    <name type="scientific">Trypanosoma cruzi (strain CL Brener)</name>
    <dbReference type="NCBI Taxonomy" id="353153"/>
    <lineage>
        <taxon>Eukaryota</taxon>
        <taxon>Discoba</taxon>
        <taxon>Euglenozoa</taxon>
        <taxon>Kinetoplastea</taxon>
        <taxon>Metakinetoplastina</taxon>
        <taxon>Trypanosomatida</taxon>
        <taxon>Trypanosomatidae</taxon>
        <taxon>Trypanosoma</taxon>
        <taxon>Schizotrypanum</taxon>
    </lineage>
</organism>
<dbReference type="Proteomes" id="UP000002296">
    <property type="component" value="Unassembled WGS sequence"/>
</dbReference>
<feature type="non-terminal residue" evidence="1">
    <location>
        <position position="18"/>
    </location>
</feature>
<protein>
    <submittedName>
        <fullName evidence="1">Mucin-associated surface protein (MASP), putative</fullName>
    </submittedName>
</protein>
<dbReference type="AlphaFoldDB" id="Q4D8R1"/>
<dbReference type="GeneID" id="3541623"/>